<dbReference type="GO" id="GO:0004325">
    <property type="term" value="F:ferrochelatase activity"/>
    <property type="evidence" value="ECO:0007669"/>
    <property type="project" value="InterPro"/>
</dbReference>
<evidence type="ECO:0000256" key="1">
    <source>
        <dbReference type="ARBA" id="ARBA00005010"/>
    </source>
</evidence>
<evidence type="ECO:0000256" key="6">
    <source>
        <dbReference type="ARBA" id="ARBA00047561"/>
    </source>
</evidence>
<feature type="domain" description="Siroheme synthase central" evidence="7">
    <location>
        <begin position="115"/>
        <end position="141"/>
    </location>
</feature>
<comment type="caution">
    <text evidence="8">The sequence shown here is derived from an EMBL/GenBank/DDBJ whole genome shotgun (WGS) entry which is preliminary data.</text>
</comment>
<dbReference type="PANTHER" id="PTHR35330">
    <property type="entry name" value="SIROHEME BIOSYNTHESIS PROTEIN MET8"/>
    <property type="match status" value="1"/>
</dbReference>
<comment type="catalytic activity">
    <reaction evidence="6">
        <text>precorrin-2 + NAD(+) = sirohydrochlorin + NADH + 2 H(+)</text>
        <dbReference type="Rhea" id="RHEA:15613"/>
        <dbReference type="ChEBI" id="CHEBI:15378"/>
        <dbReference type="ChEBI" id="CHEBI:57540"/>
        <dbReference type="ChEBI" id="CHEBI:57945"/>
        <dbReference type="ChEBI" id="CHEBI:58351"/>
        <dbReference type="ChEBI" id="CHEBI:58827"/>
        <dbReference type="EC" id="1.3.1.76"/>
    </reaction>
</comment>
<proteinExistence type="predicted"/>
<evidence type="ECO:0000256" key="4">
    <source>
        <dbReference type="ARBA" id="ARBA00023027"/>
    </source>
</evidence>
<dbReference type="RefSeq" id="WP_249331506.1">
    <property type="nucleotide sequence ID" value="NZ_JACRSY010000003.1"/>
</dbReference>
<dbReference type="GO" id="GO:0019354">
    <property type="term" value="P:siroheme biosynthetic process"/>
    <property type="evidence" value="ECO:0007669"/>
    <property type="project" value="InterPro"/>
</dbReference>
<dbReference type="Gene3D" id="1.10.8.610">
    <property type="entry name" value="SirC, precorrin-2 dehydrogenase, C-terminal helical domain-like"/>
    <property type="match status" value="1"/>
</dbReference>
<dbReference type="InterPro" id="IPR042518">
    <property type="entry name" value="SirC_C"/>
</dbReference>
<keyword evidence="9" id="KW-1185">Reference proteome</keyword>
<evidence type="ECO:0000259" key="7">
    <source>
        <dbReference type="Pfam" id="PF14824"/>
    </source>
</evidence>
<dbReference type="SUPFAM" id="SSF51735">
    <property type="entry name" value="NAD(P)-binding Rossmann-fold domains"/>
    <property type="match status" value="1"/>
</dbReference>
<dbReference type="Pfam" id="PF14824">
    <property type="entry name" value="Sirohm_synth_M"/>
    <property type="match status" value="1"/>
</dbReference>
<dbReference type="Pfam" id="PF13241">
    <property type="entry name" value="NAD_binding_7"/>
    <property type="match status" value="1"/>
</dbReference>
<dbReference type="EC" id="1.3.1.76" evidence="2"/>
<dbReference type="InterPro" id="IPR028281">
    <property type="entry name" value="Sirohaem_synthase_central"/>
</dbReference>
<evidence type="ECO:0000313" key="8">
    <source>
        <dbReference type="EMBL" id="MBC8578519.1"/>
    </source>
</evidence>
<evidence type="ECO:0000256" key="3">
    <source>
        <dbReference type="ARBA" id="ARBA00023002"/>
    </source>
</evidence>
<accession>A0A926EFD6</accession>
<dbReference type="InterPro" id="IPR006367">
    <property type="entry name" value="Sirohaem_synthase_N"/>
</dbReference>
<organism evidence="8 9">
    <name type="scientific">Zhenhengia yiwuensis</name>
    <dbReference type="NCBI Taxonomy" id="2763666"/>
    <lineage>
        <taxon>Bacteria</taxon>
        <taxon>Bacillati</taxon>
        <taxon>Bacillota</taxon>
        <taxon>Clostridia</taxon>
        <taxon>Lachnospirales</taxon>
        <taxon>Lachnospiraceae</taxon>
        <taxon>Zhenhengia</taxon>
    </lineage>
</organism>
<keyword evidence="5" id="KW-0627">Porphyrin biosynthesis</keyword>
<sequence length="196" mass="22042">MYSALLNLEGKMVTVVGGGEVAFRKVSSFIEEDCEIHVIAPSFIEEFKTLGHKVHRIYKCYEEGDCAGSFIVVAATDDYEVNKQIGQFCKRGHILCNVVDNKPLSSFIVPSTLKRGDLTISISTGGASPSLAAKIRRELEDKYDAHYGEYIARLGRIRNCVLEKVTDEVEKKRILKHIITLEPQELEAYEKSHFND</sequence>
<dbReference type="NCBIfam" id="TIGR01470">
    <property type="entry name" value="cysG_Nterm"/>
    <property type="match status" value="1"/>
</dbReference>
<evidence type="ECO:0000313" key="9">
    <source>
        <dbReference type="Proteomes" id="UP000655830"/>
    </source>
</evidence>
<evidence type="ECO:0000256" key="2">
    <source>
        <dbReference type="ARBA" id="ARBA00012400"/>
    </source>
</evidence>
<protein>
    <recommendedName>
        <fullName evidence="2">precorrin-2 dehydrogenase</fullName>
        <ecNumber evidence="2">1.3.1.76</ecNumber>
    </recommendedName>
</protein>
<dbReference type="EMBL" id="JACRSY010000003">
    <property type="protein sequence ID" value="MBC8578519.1"/>
    <property type="molecule type" value="Genomic_DNA"/>
</dbReference>
<dbReference type="SUPFAM" id="SSF75615">
    <property type="entry name" value="Siroheme synthase middle domains-like"/>
    <property type="match status" value="1"/>
</dbReference>
<dbReference type="InterPro" id="IPR036291">
    <property type="entry name" value="NAD(P)-bd_dom_sf"/>
</dbReference>
<dbReference type="AlphaFoldDB" id="A0A926EFD6"/>
<dbReference type="PANTHER" id="PTHR35330:SF1">
    <property type="entry name" value="SIROHEME BIOSYNTHESIS PROTEIN MET8"/>
    <property type="match status" value="1"/>
</dbReference>
<dbReference type="Proteomes" id="UP000655830">
    <property type="component" value="Unassembled WGS sequence"/>
</dbReference>
<dbReference type="InterPro" id="IPR028161">
    <property type="entry name" value="Met8-like"/>
</dbReference>
<keyword evidence="3" id="KW-0560">Oxidoreductase</keyword>
<dbReference type="GO" id="GO:0043115">
    <property type="term" value="F:precorrin-2 dehydrogenase activity"/>
    <property type="evidence" value="ECO:0007669"/>
    <property type="project" value="UniProtKB-EC"/>
</dbReference>
<evidence type="ECO:0000256" key="5">
    <source>
        <dbReference type="ARBA" id="ARBA00023244"/>
    </source>
</evidence>
<reference evidence="8" key="1">
    <citation type="submission" date="2020-08" db="EMBL/GenBank/DDBJ databases">
        <title>Genome public.</title>
        <authorList>
            <person name="Liu C."/>
            <person name="Sun Q."/>
        </authorList>
    </citation>
    <scope>NUCLEOTIDE SEQUENCE</scope>
    <source>
        <strain evidence="8">NSJ-12</strain>
    </source>
</reference>
<comment type="pathway">
    <text evidence="1">Porphyrin-containing compound metabolism; siroheme biosynthesis; sirohydrochlorin from precorrin-2: step 1/1.</text>
</comment>
<dbReference type="Gene3D" id="3.40.50.720">
    <property type="entry name" value="NAD(P)-binding Rossmann-like Domain"/>
    <property type="match status" value="1"/>
</dbReference>
<gene>
    <name evidence="8" type="ORF">H8718_03085</name>
</gene>
<name>A0A926EFD6_9FIRM</name>
<keyword evidence="4" id="KW-0520">NAD</keyword>